<dbReference type="AlphaFoldDB" id="A0A067SPX0"/>
<organism evidence="1 2">
    <name type="scientific">Galerina marginata (strain CBS 339.88)</name>
    <dbReference type="NCBI Taxonomy" id="685588"/>
    <lineage>
        <taxon>Eukaryota</taxon>
        <taxon>Fungi</taxon>
        <taxon>Dikarya</taxon>
        <taxon>Basidiomycota</taxon>
        <taxon>Agaricomycotina</taxon>
        <taxon>Agaricomycetes</taxon>
        <taxon>Agaricomycetidae</taxon>
        <taxon>Agaricales</taxon>
        <taxon>Agaricineae</taxon>
        <taxon>Strophariaceae</taxon>
        <taxon>Galerina</taxon>
    </lineage>
</organism>
<sequence length="106" mass="10995">MALVAVLNSGWDVTEVAGSSGSSRAGARARAEAEETNSFHASLDEAIAALALQTFVVRSQSAVCPSNNTDTASHTPFRTPLIAVDLADLTTHTSPLSPAFVLLLKT</sequence>
<accession>A0A067SPX0</accession>
<keyword evidence="2" id="KW-1185">Reference proteome</keyword>
<dbReference type="HOGENOM" id="CLU_2223476_0_0_1"/>
<name>A0A067SPX0_GALM3</name>
<protein>
    <submittedName>
        <fullName evidence="1">Uncharacterized protein</fullName>
    </submittedName>
</protein>
<gene>
    <name evidence="1" type="ORF">GALMADRAFT_143422</name>
</gene>
<evidence type="ECO:0000313" key="1">
    <source>
        <dbReference type="EMBL" id="KDR72087.1"/>
    </source>
</evidence>
<reference evidence="2" key="1">
    <citation type="journal article" date="2014" name="Proc. Natl. Acad. Sci. U.S.A.">
        <title>Extensive sampling of basidiomycete genomes demonstrates inadequacy of the white-rot/brown-rot paradigm for wood decay fungi.</title>
        <authorList>
            <person name="Riley R."/>
            <person name="Salamov A.A."/>
            <person name="Brown D.W."/>
            <person name="Nagy L.G."/>
            <person name="Floudas D."/>
            <person name="Held B.W."/>
            <person name="Levasseur A."/>
            <person name="Lombard V."/>
            <person name="Morin E."/>
            <person name="Otillar R."/>
            <person name="Lindquist E.A."/>
            <person name="Sun H."/>
            <person name="LaButti K.M."/>
            <person name="Schmutz J."/>
            <person name="Jabbour D."/>
            <person name="Luo H."/>
            <person name="Baker S.E."/>
            <person name="Pisabarro A.G."/>
            <person name="Walton J.D."/>
            <person name="Blanchette R.A."/>
            <person name="Henrissat B."/>
            <person name="Martin F."/>
            <person name="Cullen D."/>
            <person name="Hibbett D.S."/>
            <person name="Grigoriev I.V."/>
        </authorList>
    </citation>
    <scope>NUCLEOTIDE SEQUENCE [LARGE SCALE GENOMIC DNA]</scope>
    <source>
        <strain evidence="2">CBS 339.88</strain>
    </source>
</reference>
<dbReference type="Proteomes" id="UP000027222">
    <property type="component" value="Unassembled WGS sequence"/>
</dbReference>
<evidence type="ECO:0000313" key="2">
    <source>
        <dbReference type="Proteomes" id="UP000027222"/>
    </source>
</evidence>
<dbReference type="EMBL" id="KL142390">
    <property type="protein sequence ID" value="KDR72087.1"/>
    <property type="molecule type" value="Genomic_DNA"/>
</dbReference>
<proteinExistence type="predicted"/>